<name>A0AAD4LI47_9AGAM</name>
<keyword evidence="2" id="KW-1185">Reference proteome</keyword>
<comment type="caution">
    <text evidence="1">The sequence shown here is derived from an EMBL/GenBank/DDBJ whole genome shotgun (WGS) entry which is preliminary data.</text>
</comment>
<accession>A0AAD4LI47</accession>
<organism evidence="1 2">
    <name type="scientific">Lactarius akahatsu</name>
    <dbReference type="NCBI Taxonomy" id="416441"/>
    <lineage>
        <taxon>Eukaryota</taxon>
        <taxon>Fungi</taxon>
        <taxon>Dikarya</taxon>
        <taxon>Basidiomycota</taxon>
        <taxon>Agaricomycotina</taxon>
        <taxon>Agaricomycetes</taxon>
        <taxon>Russulales</taxon>
        <taxon>Russulaceae</taxon>
        <taxon>Lactarius</taxon>
    </lineage>
</organism>
<evidence type="ECO:0000313" key="1">
    <source>
        <dbReference type="EMBL" id="KAH8992968.1"/>
    </source>
</evidence>
<dbReference type="EMBL" id="JAKELL010000020">
    <property type="protein sequence ID" value="KAH8992968.1"/>
    <property type="molecule type" value="Genomic_DNA"/>
</dbReference>
<reference evidence="1" key="1">
    <citation type="submission" date="2022-01" db="EMBL/GenBank/DDBJ databases">
        <title>Comparative genomics reveals a dynamic genome evolution in the ectomycorrhizal milk-cap (Lactarius) mushrooms.</title>
        <authorList>
            <consortium name="DOE Joint Genome Institute"/>
            <person name="Lebreton A."/>
            <person name="Tang N."/>
            <person name="Kuo A."/>
            <person name="LaButti K."/>
            <person name="Drula E."/>
            <person name="Barry K."/>
            <person name="Clum A."/>
            <person name="Lipzen A."/>
            <person name="Mousain D."/>
            <person name="Ng V."/>
            <person name="Wang R."/>
            <person name="Wang X."/>
            <person name="Dai Y."/>
            <person name="Henrissat B."/>
            <person name="Grigoriev I.V."/>
            <person name="Guerin-Laguette A."/>
            <person name="Yu F."/>
            <person name="Martin F.M."/>
        </authorList>
    </citation>
    <scope>NUCLEOTIDE SEQUENCE</scope>
    <source>
        <strain evidence="1">QP</strain>
    </source>
</reference>
<dbReference type="AlphaFoldDB" id="A0AAD4LI47"/>
<sequence length="368" mass="39578">MMQTTFEGGKTLVAGMRGSEHVRVIEAITHAARGFSVRRVARGIESGFANGSSGSWAGENASPQPPMVGIGGSTVTSLNGDRWAGLVAGARSEKSNAGWESLHRLRWNAKPMSRRTRMTTAETGAAMAVTVTDLQEEKEGAERTPSTLVREEAEVVEREVEVETVILPISTGKEVESRSGETLEPDRDGSGFGLPFLCGVPEGIRACTAPAGWSVMTMLSVVLVFKTEELVTEVVDSTEVVTEVVLLPGGVDTTINGAEVGVCPGGHVKVELRGEVKVGLGPGLGLAVVIVFEFEESIGMTSILREKRTCGSRQRKKTKRSRRSRRGWHLRQSRLVRVELTFSGPQADAREWCGGWKRYVSGEALAGE</sequence>
<dbReference type="Proteomes" id="UP001201163">
    <property type="component" value="Unassembled WGS sequence"/>
</dbReference>
<gene>
    <name evidence="1" type="ORF">EDB92DRAFT_1815739</name>
</gene>
<proteinExistence type="predicted"/>
<protein>
    <submittedName>
        <fullName evidence="1">Uncharacterized protein</fullName>
    </submittedName>
</protein>
<evidence type="ECO:0000313" key="2">
    <source>
        <dbReference type="Proteomes" id="UP001201163"/>
    </source>
</evidence>